<keyword evidence="3" id="KW-1185">Reference proteome</keyword>
<feature type="compositionally biased region" description="Low complexity" evidence="1">
    <location>
        <begin position="103"/>
        <end position="131"/>
    </location>
</feature>
<dbReference type="EMBL" id="BGPR01011702">
    <property type="protein sequence ID" value="GBN52558.1"/>
    <property type="molecule type" value="Genomic_DNA"/>
</dbReference>
<dbReference type="Proteomes" id="UP000499080">
    <property type="component" value="Unassembled WGS sequence"/>
</dbReference>
<dbReference type="OrthoDB" id="10034090at2759"/>
<accession>A0A4Y2PKR2</accession>
<evidence type="ECO:0000313" key="2">
    <source>
        <dbReference type="EMBL" id="GBN52558.1"/>
    </source>
</evidence>
<feature type="compositionally biased region" description="Polar residues" evidence="1">
    <location>
        <begin position="161"/>
        <end position="174"/>
    </location>
</feature>
<gene>
    <name evidence="2" type="ORF">AVEN_244250_1</name>
</gene>
<organism evidence="2 3">
    <name type="scientific">Araneus ventricosus</name>
    <name type="common">Orbweaver spider</name>
    <name type="synonym">Epeira ventricosa</name>
    <dbReference type="NCBI Taxonomy" id="182803"/>
    <lineage>
        <taxon>Eukaryota</taxon>
        <taxon>Metazoa</taxon>
        <taxon>Ecdysozoa</taxon>
        <taxon>Arthropoda</taxon>
        <taxon>Chelicerata</taxon>
        <taxon>Arachnida</taxon>
        <taxon>Araneae</taxon>
        <taxon>Araneomorphae</taxon>
        <taxon>Entelegynae</taxon>
        <taxon>Araneoidea</taxon>
        <taxon>Araneidae</taxon>
        <taxon>Araneus</taxon>
    </lineage>
</organism>
<protein>
    <submittedName>
        <fullName evidence="2">Uncharacterized protein</fullName>
    </submittedName>
</protein>
<feature type="compositionally biased region" description="Polar residues" evidence="1">
    <location>
        <begin position="138"/>
        <end position="151"/>
    </location>
</feature>
<proteinExistence type="predicted"/>
<feature type="region of interest" description="Disordered" evidence="1">
    <location>
        <begin position="53"/>
        <end position="207"/>
    </location>
</feature>
<feature type="non-terminal residue" evidence="2">
    <location>
        <position position="1"/>
    </location>
</feature>
<evidence type="ECO:0000256" key="1">
    <source>
        <dbReference type="SAM" id="MobiDB-lite"/>
    </source>
</evidence>
<reference evidence="2 3" key="1">
    <citation type="journal article" date="2019" name="Sci. Rep.">
        <title>Orb-weaving spider Araneus ventricosus genome elucidates the spidroin gene catalogue.</title>
        <authorList>
            <person name="Kono N."/>
            <person name="Nakamura H."/>
            <person name="Ohtoshi R."/>
            <person name="Moran D.A.P."/>
            <person name="Shinohara A."/>
            <person name="Yoshida Y."/>
            <person name="Fujiwara M."/>
            <person name="Mori M."/>
            <person name="Tomita M."/>
            <person name="Arakawa K."/>
        </authorList>
    </citation>
    <scope>NUCLEOTIDE SEQUENCE [LARGE SCALE GENOMIC DNA]</scope>
</reference>
<name>A0A4Y2PKR2_ARAVE</name>
<feature type="compositionally biased region" description="Basic and acidic residues" evidence="1">
    <location>
        <begin position="11"/>
        <end position="24"/>
    </location>
</feature>
<feature type="region of interest" description="Disordered" evidence="1">
    <location>
        <begin position="1"/>
        <end position="24"/>
    </location>
</feature>
<sequence length="216" mass="23757">RNPNPKVACLKRKEDEKNEEITKDPDMQHLIDLFPQVMARPSQLDEDGFEIISRDETESIPSELLFSPPLPPKNGFKFGGKPSCFASLSQKKEGRKHSLSPRNSARSESSGNGESESQESSFSSAVSSGSNTEMKENPSFNKQTGQESSNKCLGGSKDESQGSNPTVSFHSSFTKYLEKNPESEWLAPGKSSEQSLPAGNNSKERVVPIFVQELDQ</sequence>
<dbReference type="AlphaFoldDB" id="A0A4Y2PKR2"/>
<evidence type="ECO:0000313" key="3">
    <source>
        <dbReference type="Proteomes" id="UP000499080"/>
    </source>
</evidence>
<feature type="compositionally biased region" description="Polar residues" evidence="1">
    <location>
        <begin position="191"/>
        <end position="201"/>
    </location>
</feature>
<comment type="caution">
    <text evidence="2">The sequence shown here is derived from an EMBL/GenBank/DDBJ whole genome shotgun (WGS) entry which is preliminary data.</text>
</comment>